<organism evidence="9 10">
    <name type="scientific">Kuraishia capsulata CBS 1993</name>
    <dbReference type="NCBI Taxonomy" id="1382522"/>
    <lineage>
        <taxon>Eukaryota</taxon>
        <taxon>Fungi</taxon>
        <taxon>Dikarya</taxon>
        <taxon>Ascomycota</taxon>
        <taxon>Saccharomycotina</taxon>
        <taxon>Pichiomycetes</taxon>
        <taxon>Pichiales</taxon>
        <taxon>Pichiaceae</taxon>
        <taxon>Kuraishia</taxon>
    </lineage>
</organism>
<dbReference type="STRING" id="1382522.W6MUQ0"/>
<dbReference type="AlphaFoldDB" id="W6MUQ0"/>
<feature type="transmembrane region" description="Helical" evidence="7">
    <location>
        <begin position="483"/>
        <end position="506"/>
    </location>
</feature>
<dbReference type="PANTHER" id="PTHR43570:SF16">
    <property type="entry name" value="ALDEHYDE DEHYDROGENASE TYPE III, ISOFORM Q"/>
    <property type="match status" value="1"/>
</dbReference>
<evidence type="ECO:0000256" key="1">
    <source>
        <dbReference type="ARBA" id="ARBA00009986"/>
    </source>
</evidence>
<dbReference type="InterPro" id="IPR016161">
    <property type="entry name" value="Ald_DH/histidinol_DH"/>
</dbReference>
<comment type="similarity">
    <text evidence="1 3 6">Belongs to the aldehyde dehydrogenase family.</text>
</comment>
<dbReference type="EMBL" id="HG793126">
    <property type="protein sequence ID" value="CDK25820.1"/>
    <property type="molecule type" value="Genomic_DNA"/>
</dbReference>
<dbReference type="RefSeq" id="XP_022457831.1">
    <property type="nucleotide sequence ID" value="XM_022604006.1"/>
</dbReference>
<reference evidence="9" key="1">
    <citation type="submission" date="2013-12" db="EMBL/GenBank/DDBJ databases">
        <authorList>
            <person name="Genoscope - CEA"/>
        </authorList>
    </citation>
    <scope>NUCLEOTIDE SEQUENCE</scope>
    <source>
        <strain evidence="9">CBS 1993</strain>
    </source>
</reference>
<gene>
    <name evidence="9" type="ORF">KUCA_T00001790001</name>
</gene>
<keyword evidence="7" id="KW-1133">Transmembrane helix</keyword>
<evidence type="ECO:0000256" key="6">
    <source>
        <dbReference type="RuleBase" id="RU003345"/>
    </source>
</evidence>
<dbReference type="Gene3D" id="3.40.309.10">
    <property type="entry name" value="Aldehyde Dehydrogenase, Chain A, domain 2"/>
    <property type="match status" value="1"/>
</dbReference>
<dbReference type="SUPFAM" id="SSF53720">
    <property type="entry name" value="ALDH-like"/>
    <property type="match status" value="1"/>
</dbReference>
<dbReference type="GO" id="GO:0018484">
    <property type="term" value="F:4-hydroxybenzaldehyde dehydrogenase (NAD+) activity"/>
    <property type="evidence" value="ECO:0007669"/>
    <property type="project" value="EnsemblFungi"/>
</dbReference>
<dbReference type="InterPro" id="IPR016160">
    <property type="entry name" value="Ald_DH_CS_CYS"/>
</dbReference>
<dbReference type="Proteomes" id="UP000019384">
    <property type="component" value="Unassembled WGS sequence"/>
</dbReference>
<feature type="domain" description="Aldehyde dehydrogenase" evidence="8">
    <location>
        <begin position="7"/>
        <end position="441"/>
    </location>
</feature>
<keyword evidence="7" id="KW-0472">Membrane</keyword>
<evidence type="ECO:0000259" key="8">
    <source>
        <dbReference type="Pfam" id="PF00171"/>
    </source>
</evidence>
<dbReference type="GO" id="GO:0005811">
    <property type="term" value="C:lipid droplet"/>
    <property type="evidence" value="ECO:0007669"/>
    <property type="project" value="EnsemblFungi"/>
</dbReference>
<dbReference type="InterPro" id="IPR029510">
    <property type="entry name" value="Ald_DH_CS_GLU"/>
</dbReference>
<dbReference type="InterPro" id="IPR016163">
    <property type="entry name" value="Ald_DH_C"/>
</dbReference>
<dbReference type="InterPro" id="IPR015590">
    <property type="entry name" value="Aldehyde_DH_dom"/>
</dbReference>
<dbReference type="GO" id="GO:0046185">
    <property type="term" value="P:aldehyde catabolic process"/>
    <property type="evidence" value="ECO:0007669"/>
    <property type="project" value="EnsemblFungi"/>
</dbReference>
<evidence type="ECO:0000256" key="5">
    <source>
        <dbReference type="PROSITE-ProRule" id="PRU10007"/>
    </source>
</evidence>
<accession>W6MUQ0</accession>
<evidence type="ECO:0000256" key="4">
    <source>
        <dbReference type="PIRSR" id="PIRSR036492-1"/>
    </source>
</evidence>
<dbReference type="InterPro" id="IPR016162">
    <property type="entry name" value="Ald_DH_N"/>
</dbReference>
<evidence type="ECO:0000256" key="2">
    <source>
        <dbReference type="ARBA" id="ARBA00023002"/>
    </source>
</evidence>
<keyword evidence="7" id="KW-0812">Transmembrane</keyword>
<evidence type="ECO:0000313" key="10">
    <source>
        <dbReference type="Proteomes" id="UP000019384"/>
    </source>
</evidence>
<evidence type="ECO:0000256" key="7">
    <source>
        <dbReference type="SAM" id="Phobius"/>
    </source>
</evidence>
<dbReference type="GO" id="GO:0047770">
    <property type="term" value="F:carboxylate reductase activity"/>
    <property type="evidence" value="ECO:0007669"/>
    <property type="project" value="EnsemblFungi"/>
</dbReference>
<dbReference type="Pfam" id="PF00171">
    <property type="entry name" value="Aldedh"/>
    <property type="match status" value="1"/>
</dbReference>
<keyword evidence="10" id="KW-1185">Reference proteome</keyword>
<sequence length="507" mass="56539">MSLEYTSVDQIPAIVSAIRRSFLATLDSNTVEFRVAALKALYFALKDNEKVIFDALKKDFNRPEIETFVFDLNTTYSELLELIGSLPKWLKHQKQSSMPLHALLSTSYIEYIPRGVVLVISPFNYPWMLAISPVVGAIASGNKVVLKPSEQTPHTSALMLRIFRETLPGLVEVVNGGSDQVQALLAQKWDLILFTGSEKVGKIVACEAAKTLTPTVLELGGKSPAIITSNHGDLDVLLDRIMWGGFVNSGQTCVAVDYLLVADSVYEEICARIVKRANETYGLLDSKSEWSHLINTNSFDRVTSIISDSKGTVVFGDKSKWDKNTSFVPPTIIRDVGWEDSTMKQELFAPILPIVRYSTLEEAVQNVTTFHDTPLALYIFSDDAEEQKFLQTNIRSGSVSINDTMVHVGIMSAPFGGIGSSGYGNYHGRFSVQTFSHQRHVFKQPVWVEFLLKIRYPDYSERKSQILKMTVLQKETFAREGHWSLRAVLVSCVGILAVGIAFLVYIF</sequence>
<name>W6MUQ0_9ASCO</name>
<keyword evidence="2 3" id="KW-0560">Oxidoreductase</keyword>
<evidence type="ECO:0000313" key="9">
    <source>
        <dbReference type="EMBL" id="CDK25820.1"/>
    </source>
</evidence>
<proteinExistence type="inferred from homology"/>
<dbReference type="HOGENOM" id="CLU_005391_3_1_1"/>
<reference evidence="9" key="2">
    <citation type="submission" date="2014-02" db="EMBL/GenBank/DDBJ databases">
        <title>Complete DNA sequence of /Kuraishia capsulata/ illustrates novel genomic features among budding yeasts (/Saccharomycotina/).</title>
        <authorList>
            <person name="Morales L."/>
            <person name="Noel B."/>
            <person name="Porcel B."/>
            <person name="Marcet-Houben M."/>
            <person name="Hullo M-F."/>
            <person name="Sacerdot C."/>
            <person name="Tekaia F."/>
            <person name="Leh-Louis V."/>
            <person name="Despons L."/>
            <person name="Khanna V."/>
            <person name="Aury J-M."/>
            <person name="Barbe V."/>
            <person name="Couloux A."/>
            <person name="Labadie K."/>
            <person name="Pelletier E."/>
            <person name="Souciet J-L."/>
            <person name="Boekhout T."/>
            <person name="Gabaldon T."/>
            <person name="Wincker P."/>
            <person name="Dujon B."/>
        </authorList>
    </citation>
    <scope>NUCLEOTIDE SEQUENCE</scope>
    <source>
        <strain evidence="9">CBS 1993</strain>
    </source>
</reference>
<dbReference type="GO" id="GO:0006665">
    <property type="term" value="P:sphingolipid metabolic process"/>
    <property type="evidence" value="ECO:0007669"/>
    <property type="project" value="EnsemblFungi"/>
</dbReference>
<evidence type="ECO:0000256" key="3">
    <source>
        <dbReference type="PIRNR" id="PIRNR036492"/>
    </source>
</evidence>
<dbReference type="GO" id="GO:0006744">
    <property type="term" value="P:ubiquinone biosynthetic process"/>
    <property type="evidence" value="ECO:0007669"/>
    <property type="project" value="EnsemblFungi"/>
</dbReference>
<feature type="active site" evidence="4">
    <location>
        <position position="253"/>
    </location>
</feature>
<dbReference type="PIRSF" id="PIRSF036492">
    <property type="entry name" value="ALDH"/>
    <property type="match status" value="1"/>
</dbReference>
<dbReference type="PROSITE" id="PS00070">
    <property type="entry name" value="ALDEHYDE_DEHYDR_CYS"/>
    <property type="match status" value="1"/>
</dbReference>
<feature type="active site" evidence="4 5">
    <location>
        <position position="218"/>
    </location>
</feature>
<dbReference type="PANTHER" id="PTHR43570">
    <property type="entry name" value="ALDEHYDE DEHYDROGENASE"/>
    <property type="match status" value="1"/>
</dbReference>
<dbReference type="GO" id="GO:0005741">
    <property type="term" value="C:mitochondrial outer membrane"/>
    <property type="evidence" value="ECO:0007669"/>
    <property type="project" value="EnsemblFungi"/>
</dbReference>
<dbReference type="FunFam" id="3.40.605.10:FF:000004">
    <property type="entry name" value="Aldehyde dehydrogenase"/>
    <property type="match status" value="1"/>
</dbReference>
<dbReference type="GeneID" id="34519219"/>
<dbReference type="Gene3D" id="3.40.605.10">
    <property type="entry name" value="Aldehyde Dehydrogenase, Chain A, domain 1"/>
    <property type="match status" value="1"/>
</dbReference>
<dbReference type="InterPro" id="IPR012394">
    <property type="entry name" value="Aldehyde_DH_NAD(P)"/>
</dbReference>
<dbReference type="PROSITE" id="PS00687">
    <property type="entry name" value="ALDEHYDE_DEHYDR_GLU"/>
    <property type="match status" value="1"/>
</dbReference>
<protein>
    <recommendedName>
        <fullName evidence="3">Aldehyde dehydrogenase</fullName>
    </recommendedName>
</protein>
<dbReference type="OrthoDB" id="440325at2759"/>